<keyword evidence="2" id="KW-1185">Reference proteome</keyword>
<protein>
    <submittedName>
        <fullName evidence="1">Uncharacterized protein</fullName>
    </submittedName>
</protein>
<name>A0A0A1T8R8_9HYPO</name>
<reference evidence="1 2" key="1">
    <citation type="journal article" date="2015" name="Genome Announc.">
        <title>Draft Genome Sequence and Gene Annotation of the Entomopathogenic Fungus Verticillium hemipterigenum.</title>
        <authorList>
            <person name="Horn F."/>
            <person name="Habel A."/>
            <person name="Scharf D.H."/>
            <person name="Dworschak J."/>
            <person name="Brakhage A.A."/>
            <person name="Guthke R."/>
            <person name="Hertweck C."/>
            <person name="Linde J."/>
        </authorList>
    </citation>
    <scope>NUCLEOTIDE SEQUENCE [LARGE SCALE GENOMIC DNA]</scope>
</reference>
<proteinExistence type="predicted"/>
<accession>A0A0A1T8R8</accession>
<dbReference type="EMBL" id="CDHN01000001">
    <property type="protein sequence ID" value="CEJ81764.1"/>
    <property type="molecule type" value="Genomic_DNA"/>
</dbReference>
<gene>
    <name evidence="1" type="ORF">VHEMI01877</name>
</gene>
<evidence type="ECO:0000313" key="2">
    <source>
        <dbReference type="Proteomes" id="UP000039046"/>
    </source>
</evidence>
<evidence type="ECO:0000313" key="1">
    <source>
        <dbReference type="EMBL" id="CEJ81764.1"/>
    </source>
</evidence>
<dbReference type="AlphaFoldDB" id="A0A0A1T8R8"/>
<sequence length="287" mass="33056">MSSVVTWQHLPPELRQKWPSWASIDIVSIWKLKYEDTEFDILIDSFISNAIYWTERDIIFFCSVIYKLTRRQLREGPSRHFVARSKGPVRVRDWIILKLFGPVRGLEFVGTRRAAFRGWHNMESLDQLDKPPTSCAWDSLPPVARVLDLIKCSTRTYVAKRWHLERRRAGNVDIFDRFMANAKRWTKAEVEFFGRVLPDLVIDDQSLSPNDHRVSSMAGPRRIRDFILLNPYGIPAALAVVQNLVQFNGWDHMDEFLKPSPVNLLASADDASLATSAVMVESNTPNS</sequence>
<organism evidence="1 2">
    <name type="scientific">[Torrubiella] hemipterigena</name>
    <dbReference type="NCBI Taxonomy" id="1531966"/>
    <lineage>
        <taxon>Eukaryota</taxon>
        <taxon>Fungi</taxon>
        <taxon>Dikarya</taxon>
        <taxon>Ascomycota</taxon>
        <taxon>Pezizomycotina</taxon>
        <taxon>Sordariomycetes</taxon>
        <taxon>Hypocreomycetidae</taxon>
        <taxon>Hypocreales</taxon>
        <taxon>Clavicipitaceae</taxon>
        <taxon>Clavicipitaceae incertae sedis</taxon>
        <taxon>'Torrubiella' clade</taxon>
    </lineage>
</organism>
<dbReference type="HOGENOM" id="CLU_970392_0_0_1"/>
<dbReference type="Proteomes" id="UP000039046">
    <property type="component" value="Unassembled WGS sequence"/>
</dbReference>